<organism evidence="2 3">
    <name type="scientific">Hydnum rufescens UP504</name>
    <dbReference type="NCBI Taxonomy" id="1448309"/>
    <lineage>
        <taxon>Eukaryota</taxon>
        <taxon>Fungi</taxon>
        <taxon>Dikarya</taxon>
        <taxon>Basidiomycota</taxon>
        <taxon>Agaricomycotina</taxon>
        <taxon>Agaricomycetes</taxon>
        <taxon>Cantharellales</taxon>
        <taxon>Hydnaceae</taxon>
        <taxon>Hydnum</taxon>
    </lineage>
</organism>
<evidence type="ECO:0000256" key="1">
    <source>
        <dbReference type="SAM" id="MobiDB-lite"/>
    </source>
</evidence>
<comment type="caution">
    <text evidence="2">The sequence shown here is derived from an EMBL/GenBank/DDBJ whole genome shotgun (WGS) entry which is preliminary data.</text>
</comment>
<dbReference type="GO" id="GO:0005634">
    <property type="term" value="C:nucleus"/>
    <property type="evidence" value="ECO:0007669"/>
    <property type="project" value="TreeGrafter"/>
</dbReference>
<sequence>MISLSFLGSSAGVAPLLSRACTAGLLHIGGQLSLIDCAEGTQRQFLSLRHRIRQRNESNLLATPSGIRRIPLPLPALSSLKSIFITHMHLDHCMGLPVFLTYLLCNTRASSGPLEIFGPPGIRLFIRSILHQTSTNMWTDAKYRVNELLTSSDDVTPCEEDDMHSSELIGRDLFCGTDGLWRQLHATSAFDVSAGPIVHRVPCLGYVFTSHIPSTTQANDSGYSPVPKKIVYLGDTSDPSAIAPLAQGASLLVHEATFLDDVLPRPTGKLKSKSKPSSKAPQNVKPVTDGGKSEGVGDEDILPATPAEPVLPHPSKQTTDGDVPLYHDAIHSPNSGSDKSPPPPDSMRNKAVTMGHSTASMAGAFARRIDARALALTHFSSRYRPWNNFVAKEFERHAMLAWNSEDEDFRGVENVLGRGVVASSNSSGSPGEGFQPQERQVKAVSDFSYVELPEDGPGRWTQL</sequence>
<keyword evidence="3" id="KW-1185">Reference proteome</keyword>
<dbReference type="PANTHER" id="PTHR46018">
    <property type="entry name" value="ZINC PHOSPHODIESTERASE ELAC PROTEIN 1"/>
    <property type="match status" value="1"/>
</dbReference>
<dbReference type="GO" id="GO:0042781">
    <property type="term" value="F:3'-tRNA processing endoribonuclease activity"/>
    <property type="evidence" value="ECO:0007669"/>
    <property type="project" value="TreeGrafter"/>
</dbReference>
<evidence type="ECO:0000313" key="2">
    <source>
        <dbReference type="EMBL" id="KAF9520651.1"/>
    </source>
</evidence>
<dbReference type="AlphaFoldDB" id="A0A9P6BD90"/>
<accession>A0A9P6BD90</accession>
<dbReference type="InterPro" id="IPR036866">
    <property type="entry name" value="RibonucZ/Hydroxyglut_hydro"/>
</dbReference>
<evidence type="ECO:0000313" key="3">
    <source>
        <dbReference type="Proteomes" id="UP000886523"/>
    </source>
</evidence>
<dbReference type="PANTHER" id="PTHR46018:SF2">
    <property type="entry name" value="ZINC PHOSPHODIESTERASE ELAC PROTEIN 1"/>
    <property type="match status" value="1"/>
</dbReference>
<protein>
    <recommendedName>
        <fullName evidence="4">Metallo-beta-lactamase domain-containing protein</fullName>
    </recommendedName>
</protein>
<dbReference type="OrthoDB" id="527344at2759"/>
<dbReference type="Proteomes" id="UP000886523">
    <property type="component" value="Unassembled WGS sequence"/>
</dbReference>
<gene>
    <name evidence="2" type="ORF">BS47DRAFT_1378819</name>
</gene>
<dbReference type="Gene3D" id="3.60.15.10">
    <property type="entry name" value="Ribonuclease Z/Hydroxyacylglutathione hydrolase-like"/>
    <property type="match status" value="2"/>
</dbReference>
<reference evidence="2" key="1">
    <citation type="journal article" date="2020" name="Nat. Commun.">
        <title>Large-scale genome sequencing of mycorrhizal fungi provides insights into the early evolution of symbiotic traits.</title>
        <authorList>
            <person name="Miyauchi S."/>
            <person name="Kiss E."/>
            <person name="Kuo A."/>
            <person name="Drula E."/>
            <person name="Kohler A."/>
            <person name="Sanchez-Garcia M."/>
            <person name="Morin E."/>
            <person name="Andreopoulos B."/>
            <person name="Barry K.W."/>
            <person name="Bonito G."/>
            <person name="Buee M."/>
            <person name="Carver A."/>
            <person name="Chen C."/>
            <person name="Cichocki N."/>
            <person name="Clum A."/>
            <person name="Culley D."/>
            <person name="Crous P.W."/>
            <person name="Fauchery L."/>
            <person name="Girlanda M."/>
            <person name="Hayes R.D."/>
            <person name="Keri Z."/>
            <person name="LaButti K."/>
            <person name="Lipzen A."/>
            <person name="Lombard V."/>
            <person name="Magnuson J."/>
            <person name="Maillard F."/>
            <person name="Murat C."/>
            <person name="Nolan M."/>
            <person name="Ohm R.A."/>
            <person name="Pangilinan J."/>
            <person name="Pereira M.F."/>
            <person name="Perotto S."/>
            <person name="Peter M."/>
            <person name="Pfister S."/>
            <person name="Riley R."/>
            <person name="Sitrit Y."/>
            <person name="Stielow J.B."/>
            <person name="Szollosi G."/>
            <person name="Zifcakova L."/>
            <person name="Stursova M."/>
            <person name="Spatafora J.W."/>
            <person name="Tedersoo L."/>
            <person name="Vaario L.M."/>
            <person name="Yamada A."/>
            <person name="Yan M."/>
            <person name="Wang P."/>
            <person name="Xu J."/>
            <person name="Bruns T."/>
            <person name="Baldrian P."/>
            <person name="Vilgalys R."/>
            <person name="Dunand C."/>
            <person name="Henrissat B."/>
            <person name="Grigoriev I.V."/>
            <person name="Hibbett D."/>
            <person name="Nagy L.G."/>
            <person name="Martin F.M."/>
        </authorList>
    </citation>
    <scope>NUCLEOTIDE SEQUENCE</scope>
    <source>
        <strain evidence="2">UP504</strain>
    </source>
</reference>
<name>A0A9P6BD90_9AGAM</name>
<feature type="region of interest" description="Disordered" evidence="1">
    <location>
        <begin position="263"/>
        <end position="351"/>
    </location>
</feature>
<evidence type="ECO:0008006" key="4">
    <source>
        <dbReference type="Google" id="ProtNLM"/>
    </source>
</evidence>
<dbReference type="SUPFAM" id="SSF56281">
    <property type="entry name" value="Metallo-hydrolase/oxidoreductase"/>
    <property type="match status" value="1"/>
</dbReference>
<proteinExistence type="predicted"/>
<dbReference type="EMBL" id="MU128911">
    <property type="protein sequence ID" value="KAF9520651.1"/>
    <property type="molecule type" value="Genomic_DNA"/>
</dbReference>